<evidence type="ECO:0000313" key="3">
    <source>
        <dbReference type="Proteomes" id="UP000463961"/>
    </source>
</evidence>
<dbReference type="AlphaFoldDB" id="A0A679HX04"/>
<sequence>MPEVKTLSDALSLEVISRYPSKGKRRTPLLFIHGAFTAAWVWSDHFLDWFAERGWPVHAISLRGHGGSEGHEMLGQWGIDHYVADVMQVIDEIGEAPVLIGHSMGGFVVQKCLTQAEFPAAVLMCSVPPKGLLASSLSMIWSHPDLMGSLSQLMTGGPVDIDSLKDALFAQPASMTDLQRYLMLSQMESQRAIWDMTMFNLINPERLKPVPKLIIGAELDHIIPANQVRDTAETYGVEPVIFPGMGHGLMLERDWEHVADVLNDWLVAVVPDAPKAKKVG</sequence>
<accession>A0A679HX04</accession>
<dbReference type="PANTHER" id="PTHR43194">
    <property type="entry name" value="HYDROLASE ALPHA/BETA FOLD FAMILY"/>
    <property type="match status" value="1"/>
</dbReference>
<organism evidence="2 3">
    <name type="scientific">Fluviibacter phosphoraccumulans</name>
    <dbReference type="NCBI Taxonomy" id="1751046"/>
    <lineage>
        <taxon>Bacteria</taxon>
        <taxon>Pseudomonadati</taxon>
        <taxon>Pseudomonadota</taxon>
        <taxon>Betaproteobacteria</taxon>
        <taxon>Rhodocyclales</taxon>
        <taxon>Fluviibacteraceae</taxon>
        <taxon>Fluviibacter</taxon>
    </lineage>
</organism>
<dbReference type="InterPro" id="IPR029058">
    <property type="entry name" value="AB_hydrolase_fold"/>
</dbReference>
<dbReference type="PANTHER" id="PTHR43194:SF2">
    <property type="entry name" value="PEROXISOMAL MEMBRANE PROTEIN LPX1"/>
    <property type="match status" value="1"/>
</dbReference>
<dbReference type="InterPro" id="IPR050228">
    <property type="entry name" value="Carboxylesterase_BioH"/>
</dbReference>
<keyword evidence="2" id="KW-0378">Hydrolase</keyword>
<dbReference type="InterPro" id="IPR000073">
    <property type="entry name" value="AB_hydrolase_1"/>
</dbReference>
<reference evidence="3" key="1">
    <citation type="submission" date="2020-01" db="EMBL/GenBank/DDBJ databases">
        <title>Phosphoaccumulans saitamaens gen. nov., sp. nov., a polyphosphate accumulating bacterium isolated from surface river water.</title>
        <authorList>
            <person name="Watanabe K."/>
            <person name="Suda W."/>
        </authorList>
    </citation>
    <scope>NUCLEOTIDE SEQUENCE [LARGE SCALE GENOMIC DNA]</scope>
    <source>
        <strain evidence="3">ICHIAU1</strain>
    </source>
</reference>
<dbReference type="EMBL" id="AP022345">
    <property type="protein sequence ID" value="BBU68275.1"/>
    <property type="molecule type" value="Genomic_DNA"/>
</dbReference>
<dbReference type="SUPFAM" id="SSF53474">
    <property type="entry name" value="alpha/beta-Hydrolases"/>
    <property type="match status" value="1"/>
</dbReference>
<keyword evidence="3" id="KW-1185">Reference proteome</keyword>
<protein>
    <submittedName>
        <fullName evidence="2">Alpha/beta hydrolase</fullName>
    </submittedName>
</protein>
<dbReference type="Gene3D" id="3.40.50.1820">
    <property type="entry name" value="alpha/beta hydrolase"/>
    <property type="match status" value="1"/>
</dbReference>
<dbReference type="GO" id="GO:0016787">
    <property type="term" value="F:hydrolase activity"/>
    <property type="evidence" value="ECO:0007669"/>
    <property type="project" value="UniProtKB-KW"/>
</dbReference>
<evidence type="ECO:0000259" key="1">
    <source>
        <dbReference type="Pfam" id="PF12697"/>
    </source>
</evidence>
<name>A0A679HX04_9RHOO</name>
<feature type="domain" description="AB hydrolase-1" evidence="1">
    <location>
        <begin position="29"/>
        <end position="256"/>
    </location>
</feature>
<proteinExistence type="predicted"/>
<dbReference type="Proteomes" id="UP000463961">
    <property type="component" value="Chromosome"/>
</dbReference>
<gene>
    <name evidence="2" type="ORF">ICHIAU1_05580</name>
</gene>
<dbReference type="Pfam" id="PF12697">
    <property type="entry name" value="Abhydrolase_6"/>
    <property type="match status" value="1"/>
</dbReference>
<evidence type="ECO:0000313" key="2">
    <source>
        <dbReference type="EMBL" id="BBU68275.1"/>
    </source>
</evidence>